<dbReference type="GO" id="GO:0008610">
    <property type="term" value="P:lipid biosynthetic process"/>
    <property type="evidence" value="ECO:0007669"/>
    <property type="project" value="UniProtKB-ARBA"/>
</dbReference>
<dbReference type="NCBIfam" id="TIGR01733">
    <property type="entry name" value="AA-adenyl-dom"/>
    <property type="match status" value="1"/>
</dbReference>
<dbReference type="FunFam" id="3.40.50.980:FF:000002">
    <property type="entry name" value="Enterobactin synthetase component F"/>
    <property type="match status" value="1"/>
</dbReference>
<organism evidence="5 6">
    <name type="scientific">Streptosporangium becharense</name>
    <dbReference type="NCBI Taxonomy" id="1816182"/>
    <lineage>
        <taxon>Bacteria</taxon>
        <taxon>Bacillati</taxon>
        <taxon>Actinomycetota</taxon>
        <taxon>Actinomycetes</taxon>
        <taxon>Streptosporangiales</taxon>
        <taxon>Streptosporangiaceae</taxon>
        <taxon>Streptosporangium</taxon>
    </lineage>
</organism>
<dbReference type="InterPro" id="IPR042099">
    <property type="entry name" value="ANL_N_sf"/>
</dbReference>
<dbReference type="InterPro" id="IPR020806">
    <property type="entry name" value="PKS_PP-bd"/>
</dbReference>
<dbReference type="FunFam" id="1.10.1200.10:FF:000016">
    <property type="entry name" value="Non-ribosomal peptide synthase"/>
    <property type="match status" value="1"/>
</dbReference>
<comment type="caution">
    <text evidence="5">The sequence shown here is derived from an EMBL/GenBank/DDBJ whole genome shotgun (WGS) entry which is preliminary data.</text>
</comment>
<evidence type="ECO:0000313" key="5">
    <source>
        <dbReference type="EMBL" id="MBB5823164.1"/>
    </source>
</evidence>
<proteinExistence type="predicted"/>
<dbReference type="InterPro" id="IPR010071">
    <property type="entry name" value="AA_adenyl_dom"/>
</dbReference>
<dbReference type="InterPro" id="IPR000873">
    <property type="entry name" value="AMP-dep_synth/lig_dom"/>
</dbReference>
<dbReference type="InterPro" id="IPR036736">
    <property type="entry name" value="ACP-like_sf"/>
</dbReference>
<accession>A0A7W9INA7</accession>
<dbReference type="PROSITE" id="PS50075">
    <property type="entry name" value="CARRIER"/>
    <property type="match status" value="1"/>
</dbReference>
<dbReference type="RefSeq" id="WP_184540153.1">
    <property type="nucleotide sequence ID" value="NZ_JACHMP010000001.1"/>
</dbReference>
<keyword evidence="6" id="KW-1185">Reference proteome</keyword>
<dbReference type="AlphaFoldDB" id="A0A7W9INA7"/>
<dbReference type="EMBL" id="JACHMP010000001">
    <property type="protein sequence ID" value="MBB5823164.1"/>
    <property type="molecule type" value="Genomic_DNA"/>
</dbReference>
<comment type="cofactor">
    <cofactor evidence="1">
        <name>pantetheine 4'-phosphate</name>
        <dbReference type="ChEBI" id="CHEBI:47942"/>
    </cofactor>
</comment>
<dbReference type="GO" id="GO:0047527">
    <property type="term" value="F:2,3-dihydroxybenzoate-serine ligase activity"/>
    <property type="evidence" value="ECO:0007669"/>
    <property type="project" value="TreeGrafter"/>
</dbReference>
<dbReference type="CDD" id="cd19531">
    <property type="entry name" value="LCL_NRPS-like"/>
    <property type="match status" value="1"/>
</dbReference>
<dbReference type="PANTHER" id="PTHR45527:SF1">
    <property type="entry name" value="FATTY ACID SYNTHASE"/>
    <property type="match status" value="1"/>
</dbReference>
<dbReference type="Pfam" id="PF00550">
    <property type="entry name" value="PP-binding"/>
    <property type="match status" value="1"/>
</dbReference>
<dbReference type="Gene3D" id="3.40.50.12780">
    <property type="entry name" value="N-terminal domain of ligase-like"/>
    <property type="match status" value="1"/>
</dbReference>
<sequence length="1121" mass="120205">MTPQDDLQTRLAALSPERRALLERLLAGSGDVEAPIRPREAGRTTLPLSYEQERLWFMDRLLPNREVFHVPTALRLRGDVDVAALRAALTALVARHEVLRTVFAEEGGAPVQRVLPRLEPPLRVADASGAADPDGRALELATETILEPFDLGAGPLIRAGLYRVAPREHLFVIVQHHIVSDYWSLGILLADLGALYGRELGLTQAPPAPSLHYADFARWQRETLTGDRLAAALDFWRETLDGAPELLDLPTDRPRSRIRHTRGEILPVAFDGELVQRVRALAKEAATTLTVAFLAGYVATLSRHVRQDDIVVGVPIAGRGRPETQQMIGYFLNWLPVRVHVGDGPGLRVLVARVRDAFAAAFARQDLPFEMLVQTLQPPRHLGTTPVFQTSFSLRDAAPEPPALPGLTAELADLGKGATHYDLMAELWCEGERVVGYLPYNDELFDAETVARFARRMTRLLAEGTLEPDRPVRALPLLGEDGTPEASAVPPSREVDAAATLHGWFAEVAAATPAAVAVVCEDERLTYAELDERANRLAHALRERGAGPGRCVGVCLERSSDLVVGLLGVLKSGAGYVPLDPDNPAARSARQLSDTAAVAVVTTAGLADRLPGGLPAVRLDADAAELAARPATPPAVRSHPLDLAYVIHTSGSTGLPKGVAVTHANVVRLLRGAQESFGFGPDDVWTLFHSCAFDFSVWELWGSLLNGGRLVVVPHWMLRAPDELARLLAAEGVTVLNQTPSAFAQLSRVILRDEPDLALRHVVFGGEALDPASLAPWIARYGDASPRLVNMYGITETTVHVTYRPITRADLETGGSPIGEPLPDLGLYVLDGLLRPALSGVVGELYVGGAGLARCYVADPARTADRMLPDPYAGVPGARMYRTGDLARRLPSGEVLYQGRADDQVKIRGHRIELGEIQAALGRLPGVAGCAVAVRDDGPAGPRLSAYVVPADGAAPSAGDLRRGLLATLPEWMVPALFVTVDALPLTRNGKLDHRALRALDVAHAGRERPHVPPRGETEQALAAIWRELLDVGRVGVDDGFFELGGHSLMAVQLVSLIRERLGAELPIAVLFQHPTLEAMAGAVDAAAAGEATTAVDTEALVADLSEAEVDAMLAALGDDG</sequence>
<dbReference type="GO" id="GO:0072330">
    <property type="term" value="P:monocarboxylic acid biosynthetic process"/>
    <property type="evidence" value="ECO:0007669"/>
    <property type="project" value="UniProtKB-ARBA"/>
</dbReference>
<dbReference type="GO" id="GO:0005829">
    <property type="term" value="C:cytosol"/>
    <property type="evidence" value="ECO:0007669"/>
    <property type="project" value="TreeGrafter"/>
</dbReference>
<reference evidence="5 6" key="1">
    <citation type="submission" date="2020-08" db="EMBL/GenBank/DDBJ databases">
        <title>Sequencing the genomes of 1000 actinobacteria strains.</title>
        <authorList>
            <person name="Klenk H.-P."/>
        </authorList>
    </citation>
    <scope>NUCLEOTIDE SEQUENCE [LARGE SCALE GENOMIC DNA]</scope>
    <source>
        <strain evidence="5 6">DSM 46887</strain>
    </source>
</reference>
<dbReference type="GO" id="GO:0031177">
    <property type="term" value="F:phosphopantetheine binding"/>
    <property type="evidence" value="ECO:0007669"/>
    <property type="project" value="InterPro"/>
</dbReference>
<evidence type="ECO:0000256" key="2">
    <source>
        <dbReference type="ARBA" id="ARBA00022450"/>
    </source>
</evidence>
<dbReference type="GO" id="GO:0009366">
    <property type="term" value="C:enterobactin synthetase complex"/>
    <property type="evidence" value="ECO:0007669"/>
    <property type="project" value="TreeGrafter"/>
</dbReference>
<dbReference type="Proteomes" id="UP000540685">
    <property type="component" value="Unassembled WGS sequence"/>
</dbReference>
<keyword evidence="3" id="KW-0597">Phosphoprotein</keyword>
<dbReference type="Pfam" id="PF13193">
    <property type="entry name" value="AMP-binding_C"/>
    <property type="match status" value="1"/>
</dbReference>
<dbReference type="Gene3D" id="3.30.559.30">
    <property type="entry name" value="Nonribosomal peptide synthetase, condensation domain"/>
    <property type="match status" value="1"/>
</dbReference>
<dbReference type="Pfam" id="PF00501">
    <property type="entry name" value="AMP-binding"/>
    <property type="match status" value="1"/>
</dbReference>
<dbReference type="Gene3D" id="3.40.50.1820">
    <property type="entry name" value="alpha/beta hydrolase"/>
    <property type="match status" value="1"/>
</dbReference>
<dbReference type="GO" id="GO:0043041">
    <property type="term" value="P:amino acid activation for nonribosomal peptide biosynthetic process"/>
    <property type="evidence" value="ECO:0007669"/>
    <property type="project" value="TreeGrafter"/>
</dbReference>
<dbReference type="GO" id="GO:0009239">
    <property type="term" value="P:enterobactin biosynthetic process"/>
    <property type="evidence" value="ECO:0007669"/>
    <property type="project" value="TreeGrafter"/>
</dbReference>
<name>A0A7W9INA7_9ACTN</name>
<dbReference type="InterPro" id="IPR020845">
    <property type="entry name" value="AMP-binding_CS"/>
</dbReference>
<dbReference type="InterPro" id="IPR001242">
    <property type="entry name" value="Condensation_dom"/>
</dbReference>
<evidence type="ECO:0000259" key="4">
    <source>
        <dbReference type="PROSITE" id="PS50075"/>
    </source>
</evidence>
<dbReference type="InterPro" id="IPR025110">
    <property type="entry name" value="AMP-bd_C"/>
</dbReference>
<dbReference type="Pfam" id="PF00668">
    <property type="entry name" value="Condensation"/>
    <property type="match status" value="1"/>
</dbReference>
<dbReference type="FunFam" id="3.40.50.12780:FF:000012">
    <property type="entry name" value="Non-ribosomal peptide synthetase"/>
    <property type="match status" value="1"/>
</dbReference>
<feature type="domain" description="Carrier" evidence="4">
    <location>
        <begin position="1013"/>
        <end position="1088"/>
    </location>
</feature>
<dbReference type="CDD" id="cd17643">
    <property type="entry name" value="A_NRPS_Cytc1-like"/>
    <property type="match status" value="1"/>
</dbReference>
<dbReference type="InterPro" id="IPR023213">
    <property type="entry name" value="CAT-like_dom_sf"/>
</dbReference>
<dbReference type="PROSITE" id="PS00012">
    <property type="entry name" value="PHOSPHOPANTETHEINE"/>
    <property type="match status" value="1"/>
</dbReference>
<dbReference type="FunFam" id="3.40.50.980:FF:000001">
    <property type="entry name" value="Non-ribosomal peptide synthetase"/>
    <property type="match status" value="1"/>
</dbReference>
<dbReference type="InterPro" id="IPR009081">
    <property type="entry name" value="PP-bd_ACP"/>
</dbReference>
<gene>
    <name evidence="5" type="ORF">F4562_006226</name>
</gene>
<dbReference type="SUPFAM" id="SSF47336">
    <property type="entry name" value="ACP-like"/>
    <property type="match status" value="1"/>
</dbReference>
<dbReference type="PANTHER" id="PTHR45527">
    <property type="entry name" value="NONRIBOSOMAL PEPTIDE SYNTHETASE"/>
    <property type="match status" value="1"/>
</dbReference>
<dbReference type="Gene3D" id="3.30.300.30">
    <property type="match status" value="1"/>
</dbReference>
<dbReference type="PROSITE" id="PS00455">
    <property type="entry name" value="AMP_BINDING"/>
    <property type="match status" value="1"/>
</dbReference>
<evidence type="ECO:0000313" key="6">
    <source>
        <dbReference type="Proteomes" id="UP000540685"/>
    </source>
</evidence>
<protein>
    <submittedName>
        <fullName evidence="5">Amino acid adenylation domain-containing protein</fullName>
    </submittedName>
</protein>
<evidence type="ECO:0000256" key="1">
    <source>
        <dbReference type="ARBA" id="ARBA00001957"/>
    </source>
</evidence>
<dbReference type="SMART" id="SM00823">
    <property type="entry name" value="PKS_PP"/>
    <property type="match status" value="1"/>
</dbReference>
<dbReference type="InterPro" id="IPR029058">
    <property type="entry name" value="AB_hydrolase_fold"/>
</dbReference>
<dbReference type="SUPFAM" id="SSF52777">
    <property type="entry name" value="CoA-dependent acyltransferases"/>
    <property type="match status" value="2"/>
</dbReference>
<dbReference type="Gene3D" id="3.30.559.10">
    <property type="entry name" value="Chloramphenicol acetyltransferase-like domain"/>
    <property type="match status" value="1"/>
</dbReference>
<dbReference type="InterPro" id="IPR006162">
    <property type="entry name" value="Ppantetheine_attach_site"/>
</dbReference>
<evidence type="ECO:0000256" key="3">
    <source>
        <dbReference type="ARBA" id="ARBA00022553"/>
    </source>
</evidence>
<keyword evidence="2" id="KW-0596">Phosphopantetheine</keyword>
<dbReference type="SUPFAM" id="SSF56801">
    <property type="entry name" value="Acetyl-CoA synthetase-like"/>
    <property type="match status" value="1"/>
</dbReference>
<dbReference type="InterPro" id="IPR045851">
    <property type="entry name" value="AMP-bd_C_sf"/>
</dbReference>